<keyword evidence="3" id="KW-1185">Reference proteome</keyword>
<reference evidence="2 3" key="1">
    <citation type="submission" date="2020-03" db="EMBL/GenBank/DDBJ databases">
        <title>Bradyrhizobium diversity isolated from nodules of Indigofera sp.</title>
        <authorList>
            <person name="Klepa M."/>
            <person name="Helene L."/>
            <person name="Hungria M."/>
        </authorList>
    </citation>
    <scope>NUCLEOTIDE SEQUENCE [LARGE SCALE GENOMIC DNA]</scope>
    <source>
        <strain evidence="2 3">WSM 1791</strain>
    </source>
</reference>
<gene>
    <name evidence="2" type="ORF">HCN58_03180</name>
</gene>
<accession>A0A7Y4LTW5</accession>
<organism evidence="2 3">
    <name type="scientific">Bradyrhizobium australiense</name>
    <dbReference type="NCBI Taxonomy" id="2721161"/>
    <lineage>
        <taxon>Bacteria</taxon>
        <taxon>Pseudomonadati</taxon>
        <taxon>Pseudomonadota</taxon>
        <taxon>Alphaproteobacteria</taxon>
        <taxon>Hyphomicrobiales</taxon>
        <taxon>Nitrobacteraceae</taxon>
        <taxon>Bradyrhizobium</taxon>
    </lineage>
</organism>
<dbReference type="Gene3D" id="3.20.20.120">
    <property type="entry name" value="Enolase-like C-terminal domain"/>
    <property type="match status" value="1"/>
</dbReference>
<dbReference type="InterPro" id="IPR036849">
    <property type="entry name" value="Enolase-like_C_sf"/>
</dbReference>
<proteinExistence type="predicted"/>
<evidence type="ECO:0000256" key="1">
    <source>
        <dbReference type="SAM" id="MobiDB-lite"/>
    </source>
</evidence>
<evidence type="ECO:0008006" key="4">
    <source>
        <dbReference type="Google" id="ProtNLM"/>
    </source>
</evidence>
<dbReference type="SUPFAM" id="SSF51604">
    <property type="entry name" value="Enolase C-terminal domain-like"/>
    <property type="match status" value="1"/>
</dbReference>
<evidence type="ECO:0000313" key="3">
    <source>
        <dbReference type="Proteomes" id="UP000544122"/>
    </source>
</evidence>
<dbReference type="Proteomes" id="UP000544122">
    <property type="component" value="Unassembled WGS sequence"/>
</dbReference>
<dbReference type="EMBL" id="JAAVLX010000001">
    <property type="protein sequence ID" value="NOJ38623.1"/>
    <property type="molecule type" value="Genomic_DNA"/>
</dbReference>
<dbReference type="AlphaFoldDB" id="A0A7Y4LTW5"/>
<name>A0A7Y4LTW5_9BRAD</name>
<sequence length="467" mass="50587">MPYRLAVKDIAFFERPVQFVRPFRFGAVVIKATPQAFVRIEIEVEGKGRAVGASAEFLVPKWFDKRPHLAPEQTVEQLRRSLLIARDIYLTHSGFEAAFGLHAACIGAQIEACAREDIPPLAAAYGPAEIDKAILDALLRCTGANFFEGMAANIAGVDARLSRDLADADVWRFLAGCKRLERVAIRHTVGMDDKIEGEGGVADISENAGARYFKLKLNGDPAHDADRLIRIGKELATLSHDYRVTLDANEQYADLAALSTLIDRLDHDAALQPIAQKLLYIEQPMPRNITKASPLGALARRDFIVDEADDSYDAFPVARALGYRGISSKSCKGIYKSVINATRAAKWSAGGEKCLIAGEDLTCQAGLAVQQDLALGALIGVTHAERNGHHYVDGFGDTPVTEAEAFLSAHPDLYIREGGKIRLAIHDGGLLTGSLATPGFATATHPDWSAMSPLTQPTPKIPLEKAI</sequence>
<comment type="caution">
    <text evidence="2">The sequence shown here is derived from an EMBL/GenBank/DDBJ whole genome shotgun (WGS) entry which is preliminary data.</text>
</comment>
<evidence type="ECO:0000313" key="2">
    <source>
        <dbReference type="EMBL" id="NOJ38623.1"/>
    </source>
</evidence>
<protein>
    <recommendedName>
        <fullName evidence="4">Mandelate racemase</fullName>
    </recommendedName>
</protein>
<feature type="region of interest" description="Disordered" evidence="1">
    <location>
        <begin position="447"/>
        <end position="467"/>
    </location>
</feature>
<dbReference type="RefSeq" id="WP_171577895.1">
    <property type="nucleotide sequence ID" value="NZ_JAAVLX010000001.1"/>
</dbReference>